<evidence type="ECO:0000259" key="3">
    <source>
        <dbReference type="SMART" id="SM00560"/>
    </source>
</evidence>
<evidence type="ECO:0000256" key="2">
    <source>
        <dbReference type="ARBA" id="ARBA00023157"/>
    </source>
</evidence>
<keyword evidence="1" id="KW-0732">Signal</keyword>
<dbReference type="InterPro" id="IPR013320">
    <property type="entry name" value="ConA-like_dom_sf"/>
</dbReference>
<dbReference type="Proteomes" id="UP000510821">
    <property type="component" value="Chromosome"/>
</dbReference>
<dbReference type="PANTHER" id="PTHR42535">
    <property type="entry name" value="OOKINETE PROTEIN, PUTATIVE-RELATED"/>
    <property type="match status" value="1"/>
</dbReference>
<evidence type="ECO:0000313" key="4">
    <source>
        <dbReference type="EMBL" id="QLJ53386.1"/>
    </source>
</evidence>
<organism evidence="4 5">
    <name type="scientific">Fermentimicrarchaeum limneticum</name>
    <dbReference type="NCBI Taxonomy" id="2795018"/>
    <lineage>
        <taxon>Archaea</taxon>
        <taxon>Candidatus Micrarchaeota</taxon>
        <taxon>Candidatus Fermentimicrarchaeales</taxon>
        <taxon>Candidatus Fermentimicrarchaeaceae</taxon>
        <taxon>Candidatus Fermentimicrarchaeum</taxon>
    </lineage>
</organism>
<protein>
    <submittedName>
        <fullName evidence="4">LamG domain-containing protein</fullName>
    </submittedName>
</protein>
<sequence>MRRAFLFSVIFVLLFTVFLLLSAFYLKILQSSEIDIAQAGNITKVVYTRDDIATDLLDYLQLAVNIESNSTNTILNISDVLTSPYSNPNSSLDSYKSIINGTYSNQTNLLDPSTNLSVISLDTTSFESSPSLSFLNSNSSLNLRYSYNNLSKNELIINGSSLTRNYSVTARLNNTCMNNNCTNATFAGGPPTVDNSTRGMWHFDEGTGTTTADSSGKGGTGTINGTTNWIGSRFGNALNFSTDYTDFVSIPDSNDLDLNASFTIEFWFRFRYIGGIYRPILGKATGSMAVSQNYVAFLNIVPQLVFLIANGASAQTINSSVLSANTWYHGAFTADGSTIKIYLNGVLQDSATQTLTPLVNNQPLYIGTANYSPSGFKGAIDEVAIYSRAKSADEIYADANLFHWDWGPIAINSNISAAWHFDEGSGNISYDSSGNGNSCSFNGTTAPQLLPDSTHKAYLISSTTTDSPNQATTEFSSAQYNTINTSDDLYTTSTAQESITQSCNSPTLGGCEGNPPSYDCDIDDCSPVTCTSPASWCNNLANSVWTSTCAKTTASCVCRYNKIGFFYCLPGGCSKTGLCSYTCNSGYYDSNGLDSDGCETTTPAYIHTFQRYTFNLSAYNWNDVTELKFCWEGKYNVSGTGGSPLNSSELYWYNVSSATWTTWQTLPYNSENTYCVNFSNVNLTDVYNSTGTWVQFAVRGNQSKTGHTLTIYADYAYLNVTHTLVSSWTAGKFNWGLGLDGVATYAEAEDSSSLDITTQLTIEAWIKPYPTYDPSCSGICQLPIVVKGSNAPLYNYYFSVYNTSGPLYLSFTYTNSEGSAFAFRSSDGSIQTGVWQHVAVVFDYSVKSLTFYINGVAAPGDSSSTTFDLGVNNLPVTIGGNNDGTPSFNGTLDEVAIYSRAKSADEIYADANPVYISLDVRDALNSSVTVRGASAGYVNPGGNNTFYLKTNNNGMLNMTAGGYSGLYSLRMHANNTRASLLIKTVQEGVSSIQAVLPVQLRLYQQTFSNLIIAEK</sequence>
<dbReference type="InterPro" id="IPR006558">
    <property type="entry name" value="LamG-like"/>
</dbReference>
<dbReference type="KEGG" id="flt:Sv326_1211"/>
<name>A0A7D5XM74_FERL1</name>
<feature type="domain" description="LamG-like jellyroll fold" evidence="3">
    <location>
        <begin position="260"/>
        <end position="393"/>
    </location>
</feature>
<dbReference type="EMBL" id="CP058998">
    <property type="protein sequence ID" value="QLJ53386.1"/>
    <property type="molecule type" value="Genomic_DNA"/>
</dbReference>
<keyword evidence="2" id="KW-1015">Disulfide bond</keyword>
<gene>
    <name evidence="4" type="ORF">Sv326_1211</name>
</gene>
<reference evidence="5" key="1">
    <citation type="submission" date="2020-07" db="EMBL/GenBank/DDBJ databases">
        <title>Metabolic diversity and evolutionary history of the archaeal phylum ###Micrarchaeota### uncovered from a freshwater lake metagenome.</title>
        <authorList>
            <person name="Kadnikov V.V."/>
            <person name="Savvichev A.S."/>
            <person name="Mardanov A.V."/>
            <person name="Beletsky A.V."/>
            <person name="Chupakov A.V."/>
            <person name="Kokryatskaya N.M."/>
            <person name="Pimenov N.V."/>
            <person name="Ravin N.V."/>
        </authorList>
    </citation>
    <scope>NUCLEOTIDE SEQUENCE [LARGE SCALE GENOMIC DNA]</scope>
</reference>
<dbReference type="SMART" id="SM00560">
    <property type="entry name" value="LamGL"/>
    <property type="match status" value="2"/>
</dbReference>
<dbReference type="PANTHER" id="PTHR42535:SF2">
    <property type="entry name" value="CHROMOSOME UNDETERMINED SCAFFOLD_146, WHOLE GENOME SHOTGUN SEQUENCE"/>
    <property type="match status" value="1"/>
</dbReference>
<feature type="domain" description="LamG-like jellyroll fold" evidence="3">
    <location>
        <begin position="758"/>
        <end position="905"/>
    </location>
</feature>
<evidence type="ECO:0000313" key="5">
    <source>
        <dbReference type="Proteomes" id="UP000510821"/>
    </source>
</evidence>
<dbReference type="Gene3D" id="2.60.120.200">
    <property type="match status" value="2"/>
</dbReference>
<dbReference type="Pfam" id="PF13385">
    <property type="entry name" value="Laminin_G_3"/>
    <property type="match status" value="2"/>
</dbReference>
<dbReference type="AlphaFoldDB" id="A0A7D5XM74"/>
<evidence type="ECO:0000256" key="1">
    <source>
        <dbReference type="ARBA" id="ARBA00022729"/>
    </source>
</evidence>
<proteinExistence type="predicted"/>
<accession>A0A7D5XM74</accession>
<dbReference type="SUPFAM" id="SSF49899">
    <property type="entry name" value="Concanavalin A-like lectins/glucanases"/>
    <property type="match status" value="2"/>
</dbReference>